<evidence type="ECO:0000259" key="9">
    <source>
        <dbReference type="PROSITE" id="PS51755"/>
    </source>
</evidence>
<accession>A0A934IV72</accession>
<evidence type="ECO:0000256" key="6">
    <source>
        <dbReference type="PROSITE-ProRule" id="PRU00169"/>
    </source>
</evidence>
<keyword evidence="5" id="KW-0804">Transcription</keyword>
<organism evidence="10 11">
    <name type="scientific">Paenibacillus roseus</name>
    <dbReference type="NCBI Taxonomy" id="2798579"/>
    <lineage>
        <taxon>Bacteria</taxon>
        <taxon>Bacillati</taxon>
        <taxon>Bacillota</taxon>
        <taxon>Bacilli</taxon>
        <taxon>Bacillales</taxon>
        <taxon>Paenibacillaceae</taxon>
        <taxon>Paenibacillus</taxon>
    </lineage>
</organism>
<dbReference type="GO" id="GO:0000976">
    <property type="term" value="F:transcription cis-regulatory region binding"/>
    <property type="evidence" value="ECO:0007669"/>
    <property type="project" value="TreeGrafter"/>
</dbReference>
<evidence type="ECO:0000256" key="1">
    <source>
        <dbReference type="ARBA" id="ARBA00022553"/>
    </source>
</evidence>
<dbReference type="InterPro" id="IPR001789">
    <property type="entry name" value="Sig_transdc_resp-reg_receiver"/>
</dbReference>
<protein>
    <submittedName>
        <fullName evidence="10">Response regulator transcription factor</fullName>
    </submittedName>
</protein>
<dbReference type="Pfam" id="PF00486">
    <property type="entry name" value="Trans_reg_C"/>
    <property type="match status" value="1"/>
</dbReference>
<name>A0A934IV72_9BACL</name>
<dbReference type="Gene3D" id="6.10.250.690">
    <property type="match status" value="1"/>
</dbReference>
<dbReference type="PANTHER" id="PTHR48111">
    <property type="entry name" value="REGULATOR OF RPOS"/>
    <property type="match status" value="1"/>
</dbReference>
<evidence type="ECO:0000259" key="8">
    <source>
        <dbReference type="PROSITE" id="PS50110"/>
    </source>
</evidence>
<dbReference type="GO" id="GO:0005829">
    <property type="term" value="C:cytosol"/>
    <property type="evidence" value="ECO:0007669"/>
    <property type="project" value="TreeGrafter"/>
</dbReference>
<keyword evidence="1 6" id="KW-0597">Phosphoprotein</keyword>
<feature type="DNA-binding region" description="OmpR/PhoB-type" evidence="7">
    <location>
        <begin position="131"/>
        <end position="230"/>
    </location>
</feature>
<dbReference type="Gene3D" id="3.40.50.2300">
    <property type="match status" value="1"/>
</dbReference>
<evidence type="ECO:0000313" key="10">
    <source>
        <dbReference type="EMBL" id="MBJ6359926.1"/>
    </source>
</evidence>
<comment type="caution">
    <text evidence="10">The sequence shown here is derived from an EMBL/GenBank/DDBJ whole genome shotgun (WGS) entry which is preliminary data.</text>
</comment>
<evidence type="ECO:0000256" key="4">
    <source>
        <dbReference type="ARBA" id="ARBA00023125"/>
    </source>
</evidence>
<dbReference type="GO" id="GO:0000156">
    <property type="term" value="F:phosphorelay response regulator activity"/>
    <property type="evidence" value="ECO:0007669"/>
    <property type="project" value="TreeGrafter"/>
</dbReference>
<evidence type="ECO:0000256" key="2">
    <source>
        <dbReference type="ARBA" id="ARBA00023012"/>
    </source>
</evidence>
<gene>
    <name evidence="10" type="ORF">JFN88_01135</name>
</gene>
<dbReference type="CDD" id="cd00383">
    <property type="entry name" value="trans_reg_C"/>
    <property type="match status" value="1"/>
</dbReference>
<dbReference type="PANTHER" id="PTHR48111:SF24">
    <property type="entry name" value="TRANSCRIPTIONAL REGULATORY PROTEIN CSSR"/>
    <property type="match status" value="1"/>
</dbReference>
<feature type="domain" description="OmpR/PhoB-type" evidence="9">
    <location>
        <begin position="131"/>
        <end position="230"/>
    </location>
</feature>
<dbReference type="SMART" id="SM00448">
    <property type="entry name" value="REC"/>
    <property type="match status" value="1"/>
</dbReference>
<dbReference type="AlphaFoldDB" id="A0A934IV72"/>
<dbReference type="PROSITE" id="PS51755">
    <property type="entry name" value="OMPR_PHOB"/>
    <property type="match status" value="1"/>
</dbReference>
<feature type="domain" description="Response regulatory" evidence="8">
    <location>
        <begin position="3"/>
        <end position="116"/>
    </location>
</feature>
<dbReference type="Pfam" id="PF00072">
    <property type="entry name" value="Response_reg"/>
    <property type="match status" value="1"/>
</dbReference>
<dbReference type="InterPro" id="IPR016032">
    <property type="entry name" value="Sig_transdc_resp-reg_C-effctor"/>
</dbReference>
<proteinExistence type="predicted"/>
<dbReference type="EMBL" id="JAELUP010000003">
    <property type="protein sequence ID" value="MBJ6359926.1"/>
    <property type="molecule type" value="Genomic_DNA"/>
</dbReference>
<sequence length="233" mass="26704">MSRILVIDDDQNIRQLISEYLKKDGHEVQELGNGDGLVERIRRDPPDCLILDIVMPGVNGLQLLTSIRSFSELPIIMVSARGEQLDRIMGLELGCNDFLGKPFHPRELVGRVRSMMRLVEYYQNPRAEATVPNIKAGNLLISEQYRKVQVEDGPELALTFREFELLLHFAKNPNRPYSREQVIQQVWDYDFLGDTRVVDELVKRLRKKILNSAAGFSIETVWGYGYKATVNLS</sequence>
<evidence type="ECO:0000256" key="3">
    <source>
        <dbReference type="ARBA" id="ARBA00023015"/>
    </source>
</evidence>
<dbReference type="Proteomes" id="UP000640274">
    <property type="component" value="Unassembled WGS sequence"/>
</dbReference>
<evidence type="ECO:0000313" key="11">
    <source>
        <dbReference type="Proteomes" id="UP000640274"/>
    </source>
</evidence>
<dbReference type="SUPFAM" id="SSF52172">
    <property type="entry name" value="CheY-like"/>
    <property type="match status" value="1"/>
</dbReference>
<keyword evidence="2" id="KW-0902">Two-component regulatory system</keyword>
<dbReference type="SMART" id="SM00862">
    <property type="entry name" value="Trans_reg_C"/>
    <property type="match status" value="1"/>
</dbReference>
<dbReference type="PROSITE" id="PS50110">
    <property type="entry name" value="RESPONSE_REGULATORY"/>
    <property type="match status" value="1"/>
</dbReference>
<dbReference type="RefSeq" id="WP_199017453.1">
    <property type="nucleotide sequence ID" value="NZ_JAELUP010000003.1"/>
</dbReference>
<dbReference type="GO" id="GO:0032993">
    <property type="term" value="C:protein-DNA complex"/>
    <property type="evidence" value="ECO:0007669"/>
    <property type="project" value="TreeGrafter"/>
</dbReference>
<keyword evidence="4 7" id="KW-0238">DNA-binding</keyword>
<dbReference type="Gene3D" id="1.10.10.10">
    <property type="entry name" value="Winged helix-like DNA-binding domain superfamily/Winged helix DNA-binding domain"/>
    <property type="match status" value="1"/>
</dbReference>
<dbReference type="InterPro" id="IPR001867">
    <property type="entry name" value="OmpR/PhoB-type_DNA-bd"/>
</dbReference>
<dbReference type="SUPFAM" id="SSF46894">
    <property type="entry name" value="C-terminal effector domain of the bipartite response regulators"/>
    <property type="match status" value="1"/>
</dbReference>
<evidence type="ECO:0000256" key="7">
    <source>
        <dbReference type="PROSITE-ProRule" id="PRU01091"/>
    </source>
</evidence>
<keyword evidence="11" id="KW-1185">Reference proteome</keyword>
<feature type="modified residue" description="4-aspartylphosphate" evidence="6">
    <location>
        <position position="52"/>
    </location>
</feature>
<keyword evidence="3" id="KW-0805">Transcription regulation</keyword>
<dbReference type="InterPro" id="IPR039420">
    <property type="entry name" value="WalR-like"/>
</dbReference>
<evidence type="ECO:0000256" key="5">
    <source>
        <dbReference type="ARBA" id="ARBA00023163"/>
    </source>
</evidence>
<dbReference type="InterPro" id="IPR011006">
    <property type="entry name" value="CheY-like_superfamily"/>
</dbReference>
<reference evidence="10" key="1">
    <citation type="submission" date="2020-12" db="EMBL/GenBank/DDBJ databases">
        <authorList>
            <person name="Huq M.A."/>
        </authorList>
    </citation>
    <scope>NUCLEOTIDE SEQUENCE</scope>
    <source>
        <strain evidence="10">MAHUQ-46</strain>
    </source>
</reference>
<dbReference type="GO" id="GO:0006355">
    <property type="term" value="P:regulation of DNA-templated transcription"/>
    <property type="evidence" value="ECO:0007669"/>
    <property type="project" value="InterPro"/>
</dbReference>
<dbReference type="InterPro" id="IPR036388">
    <property type="entry name" value="WH-like_DNA-bd_sf"/>
</dbReference>